<feature type="transmembrane region" description="Helical" evidence="1">
    <location>
        <begin position="49"/>
        <end position="72"/>
    </location>
</feature>
<organism evidence="2 3">
    <name type="scientific">Vairimorpha necatrix</name>
    <dbReference type="NCBI Taxonomy" id="6039"/>
    <lineage>
        <taxon>Eukaryota</taxon>
        <taxon>Fungi</taxon>
        <taxon>Fungi incertae sedis</taxon>
        <taxon>Microsporidia</taxon>
        <taxon>Nosematidae</taxon>
        <taxon>Vairimorpha</taxon>
    </lineage>
</organism>
<keyword evidence="1" id="KW-1133">Transmembrane helix</keyword>
<dbReference type="EMBL" id="CP142737">
    <property type="protein sequence ID" value="WUR05028.1"/>
    <property type="molecule type" value="Genomic_DNA"/>
</dbReference>
<feature type="transmembrane region" description="Helical" evidence="1">
    <location>
        <begin position="84"/>
        <end position="102"/>
    </location>
</feature>
<keyword evidence="1" id="KW-0812">Transmembrane</keyword>
<proteinExistence type="predicted"/>
<dbReference type="GeneID" id="90542875"/>
<dbReference type="Proteomes" id="UP001334084">
    <property type="component" value="Chromosome 12"/>
</dbReference>
<accession>A0AAX4JGA3</accession>
<evidence type="ECO:0000313" key="3">
    <source>
        <dbReference type="Proteomes" id="UP001334084"/>
    </source>
</evidence>
<dbReference type="RefSeq" id="XP_065331173.1">
    <property type="nucleotide sequence ID" value="XM_065475101.1"/>
</dbReference>
<reference evidence="2" key="1">
    <citation type="journal article" date="2024" name="BMC Genomics">
        <title>Functional annotation of a divergent genome using sequence and structure-based similarity.</title>
        <authorList>
            <person name="Svedberg D."/>
            <person name="Winiger R.R."/>
            <person name="Berg A."/>
            <person name="Sharma H."/>
            <person name="Tellgren-Roth C."/>
            <person name="Debrunner-Vossbrinck B.A."/>
            <person name="Vossbrinck C.R."/>
            <person name="Barandun J."/>
        </authorList>
    </citation>
    <scope>NUCLEOTIDE SEQUENCE</scope>
    <source>
        <strain evidence="2">Illinois isolate</strain>
    </source>
</reference>
<sequence>MTTTIFRNIRALIQLTSVLSILINIPLPVILFFNYRLSKIELENLQMNFLSLSFCYKVIIIFNITLGMFASCGTNSKIKMYMRLYLFCAFMYMIVLITYILYVKNYYQDRLITTFVEKSTVSLQQRVLMSNILYCSPSENCEENLKRLCSKSVNVFLLFSGVSFVLHLISFVLIKIAVNIKIEKEPVKLPNFVNVTKAGMDTQSLRSKRVMEIDSPVNYTQSLVL</sequence>
<protein>
    <submittedName>
        <fullName evidence="2">Membrane protein</fullName>
    </submittedName>
</protein>
<evidence type="ECO:0000256" key="1">
    <source>
        <dbReference type="SAM" id="Phobius"/>
    </source>
</evidence>
<keyword evidence="3" id="KW-1185">Reference proteome</keyword>
<dbReference type="AlphaFoldDB" id="A0AAX4JGA3"/>
<keyword evidence="1" id="KW-0472">Membrane</keyword>
<dbReference type="KEGG" id="vnx:VNE69_12013"/>
<evidence type="ECO:0000313" key="2">
    <source>
        <dbReference type="EMBL" id="WUR05028.1"/>
    </source>
</evidence>
<name>A0AAX4JGA3_9MICR</name>
<feature type="transmembrane region" description="Helical" evidence="1">
    <location>
        <begin position="155"/>
        <end position="178"/>
    </location>
</feature>
<gene>
    <name evidence="2" type="ORF">VNE69_12013</name>
</gene>
<feature type="transmembrane region" description="Helical" evidence="1">
    <location>
        <begin position="12"/>
        <end position="37"/>
    </location>
</feature>